<name>A0A5C7GTJ0_9ROSI</name>
<evidence type="ECO:0000313" key="3">
    <source>
        <dbReference type="Proteomes" id="UP000323000"/>
    </source>
</evidence>
<dbReference type="InterPro" id="IPR026960">
    <property type="entry name" value="RVT-Znf"/>
</dbReference>
<dbReference type="InterPro" id="IPR052929">
    <property type="entry name" value="RNase_H-like_EbsB-rel"/>
</dbReference>
<evidence type="ECO:0000259" key="1">
    <source>
        <dbReference type="Pfam" id="PF13966"/>
    </source>
</evidence>
<keyword evidence="3" id="KW-1185">Reference proteome</keyword>
<dbReference type="OrthoDB" id="1906820at2759"/>
<dbReference type="Pfam" id="PF13966">
    <property type="entry name" value="zf-RVT"/>
    <property type="match status" value="1"/>
</dbReference>
<protein>
    <recommendedName>
        <fullName evidence="1">Reverse transcriptase zinc-binding domain-containing protein</fullName>
    </recommendedName>
</protein>
<gene>
    <name evidence="2" type="ORF">EZV62_027342</name>
</gene>
<proteinExistence type="predicted"/>
<dbReference type="AlphaFoldDB" id="A0A5C7GTJ0"/>
<sequence>MTDGFLVRFLSRDDSFCWHFTKDGEYTVKSGYKVKVFLWRACNEWIPTLVNLTKRKVPVHGLCPMCTNSFETTIHALWGGCARILEEVFFVWLPPCEGFFKLNTDAAVDPCSNKVGLGMVIRDHKCFVLASGLAHSMIESDAMNVVNMVNSGLEVSSDVEVNLTI</sequence>
<feature type="domain" description="Reverse transcriptase zinc-binding" evidence="1">
    <location>
        <begin position="29"/>
        <end position="77"/>
    </location>
</feature>
<comment type="caution">
    <text evidence="2">The sequence shown here is derived from an EMBL/GenBank/DDBJ whole genome shotgun (WGS) entry which is preliminary data.</text>
</comment>
<accession>A0A5C7GTJ0</accession>
<organism evidence="2 3">
    <name type="scientific">Acer yangbiense</name>
    <dbReference type="NCBI Taxonomy" id="1000413"/>
    <lineage>
        <taxon>Eukaryota</taxon>
        <taxon>Viridiplantae</taxon>
        <taxon>Streptophyta</taxon>
        <taxon>Embryophyta</taxon>
        <taxon>Tracheophyta</taxon>
        <taxon>Spermatophyta</taxon>
        <taxon>Magnoliopsida</taxon>
        <taxon>eudicotyledons</taxon>
        <taxon>Gunneridae</taxon>
        <taxon>Pentapetalae</taxon>
        <taxon>rosids</taxon>
        <taxon>malvids</taxon>
        <taxon>Sapindales</taxon>
        <taxon>Sapindaceae</taxon>
        <taxon>Hippocastanoideae</taxon>
        <taxon>Acereae</taxon>
        <taxon>Acer</taxon>
    </lineage>
</organism>
<dbReference type="EMBL" id="VAHF01000013">
    <property type="protein sequence ID" value="TXG48048.1"/>
    <property type="molecule type" value="Genomic_DNA"/>
</dbReference>
<dbReference type="Proteomes" id="UP000323000">
    <property type="component" value="Chromosome 13"/>
</dbReference>
<dbReference type="PANTHER" id="PTHR47074:SF11">
    <property type="entry name" value="REVERSE TRANSCRIPTASE-LIKE PROTEIN"/>
    <property type="match status" value="1"/>
</dbReference>
<reference evidence="3" key="1">
    <citation type="journal article" date="2019" name="Gigascience">
        <title>De novo genome assembly of the endangered Acer yangbiense, a plant species with extremely small populations endemic to Yunnan Province, China.</title>
        <authorList>
            <person name="Yang J."/>
            <person name="Wariss H.M."/>
            <person name="Tao L."/>
            <person name="Zhang R."/>
            <person name="Yun Q."/>
            <person name="Hollingsworth P."/>
            <person name="Dao Z."/>
            <person name="Luo G."/>
            <person name="Guo H."/>
            <person name="Ma Y."/>
            <person name="Sun W."/>
        </authorList>
    </citation>
    <scope>NUCLEOTIDE SEQUENCE [LARGE SCALE GENOMIC DNA]</scope>
    <source>
        <strain evidence="3">cv. Malutang</strain>
    </source>
</reference>
<evidence type="ECO:0000313" key="2">
    <source>
        <dbReference type="EMBL" id="TXG48048.1"/>
    </source>
</evidence>
<dbReference type="PANTHER" id="PTHR47074">
    <property type="entry name" value="BNAC02G40300D PROTEIN"/>
    <property type="match status" value="1"/>
</dbReference>